<accession>A0A1S0U4C1</accession>
<dbReference type="SUPFAM" id="SSF53167">
    <property type="entry name" value="Purine and uridine phosphorylases"/>
    <property type="match status" value="1"/>
</dbReference>
<dbReference type="AlphaFoldDB" id="A0A1S0U4C1"/>
<proteinExistence type="predicted"/>
<organism evidence="3">
    <name type="scientific">Loa loa</name>
    <name type="common">Eye worm</name>
    <name type="synonym">Filaria loa</name>
    <dbReference type="NCBI Taxonomy" id="7209"/>
    <lineage>
        <taxon>Eukaryota</taxon>
        <taxon>Metazoa</taxon>
        <taxon>Ecdysozoa</taxon>
        <taxon>Nematoda</taxon>
        <taxon>Chromadorea</taxon>
        <taxon>Rhabditida</taxon>
        <taxon>Spirurina</taxon>
        <taxon>Spiruromorpha</taxon>
        <taxon>Filarioidea</taxon>
        <taxon>Onchocercidae</taxon>
        <taxon>Loa</taxon>
    </lineage>
</organism>
<keyword evidence="2" id="KW-0808">Transferase</keyword>
<dbReference type="GO" id="GO:0005737">
    <property type="term" value="C:cytoplasm"/>
    <property type="evidence" value="ECO:0007669"/>
    <property type="project" value="TreeGrafter"/>
</dbReference>
<evidence type="ECO:0000256" key="1">
    <source>
        <dbReference type="ARBA" id="ARBA00022676"/>
    </source>
</evidence>
<sequence length="64" mass="7410">MSIYHELIIAYQMGMRVFGCSLITILTNLNSENSVVMTHEEVMEARKETLERTTNFICEIVKNL</sequence>
<dbReference type="OMA" id="NFICEIV"/>
<dbReference type="InterPro" id="IPR011268">
    <property type="entry name" value="Purine_phosphorylase"/>
</dbReference>
<gene>
    <name evidence="3" type="ORF">LOAG_03590</name>
</gene>
<evidence type="ECO:0000313" key="3">
    <source>
        <dbReference type="EMBL" id="EFO24900.1"/>
    </source>
</evidence>
<dbReference type="PANTHER" id="PTHR11904:SF9">
    <property type="entry name" value="PURINE NUCLEOSIDE PHOSPHORYLASE-RELATED"/>
    <property type="match status" value="1"/>
</dbReference>
<dbReference type="GeneID" id="9940979"/>
<dbReference type="RefSeq" id="XP_003139175.1">
    <property type="nucleotide sequence ID" value="XM_003139127.2"/>
</dbReference>
<evidence type="ECO:0000256" key="2">
    <source>
        <dbReference type="ARBA" id="ARBA00022679"/>
    </source>
</evidence>
<dbReference type="InterPro" id="IPR035994">
    <property type="entry name" value="Nucleoside_phosphorylase_sf"/>
</dbReference>
<dbReference type="Gene3D" id="3.40.50.1580">
    <property type="entry name" value="Nucleoside phosphorylase domain"/>
    <property type="match status" value="1"/>
</dbReference>
<dbReference type="GO" id="GO:0004731">
    <property type="term" value="F:purine-nucleoside phosphorylase activity"/>
    <property type="evidence" value="ECO:0007669"/>
    <property type="project" value="InterPro"/>
</dbReference>
<dbReference type="GO" id="GO:0009116">
    <property type="term" value="P:nucleoside metabolic process"/>
    <property type="evidence" value="ECO:0007669"/>
    <property type="project" value="InterPro"/>
</dbReference>
<evidence type="ECO:0008006" key="4">
    <source>
        <dbReference type="Google" id="ProtNLM"/>
    </source>
</evidence>
<dbReference type="PANTHER" id="PTHR11904">
    <property type="entry name" value="METHYLTHIOADENOSINE/PURINE NUCLEOSIDE PHOSPHORYLASE"/>
    <property type="match status" value="1"/>
</dbReference>
<name>A0A1S0U4C1_LOALO</name>
<dbReference type="CTD" id="9940979"/>
<dbReference type="InParanoid" id="A0A1S0U4C1"/>
<keyword evidence="1" id="KW-0328">Glycosyltransferase</keyword>
<reference evidence="3" key="1">
    <citation type="submission" date="2012-04" db="EMBL/GenBank/DDBJ databases">
        <title>The Genome Sequence of Loa loa.</title>
        <authorList>
            <consortium name="The Broad Institute Genome Sequencing Platform"/>
            <consortium name="Broad Institute Genome Sequencing Center for Infectious Disease"/>
            <person name="Nutman T.B."/>
            <person name="Fink D.L."/>
            <person name="Russ C."/>
            <person name="Young S."/>
            <person name="Zeng Q."/>
            <person name="Gargeya S."/>
            <person name="Alvarado L."/>
            <person name="Berlin A."/>
            <person name="Chapman S.B."/>
            <person name="Chen Z."/>
            <person name="Freedman E."/>
            <person name="Gellesch M."/>
            <person name="Goldberg J."/>
            <person name="Griggs A."/>
            <person name="Gujja S."/>
            <person name="Heilman E.R."/>
            <person name="Heiman D."/>
            <person name="Howarth C."/>
            <person name="Mehta T."/>
            <person name="Neiman D."/>
            <person name="Pearson M."/>
            <person name="Roberts A."/>
            <person name="Saif S."/>
            <person name="Shea T."/>
            <person name="Shenoy N."/>
            <person name="Sisk P."/>
            <person name="Stolte C."/>
            <person name="Sykes S."/>
            <person name="White J."/>
            <person name="Yandava C."/>
            <person name="Haas B."/>
            <person name="Henn M.R."/>
            <person name="Nusbaum C."/>
            <person name="Birren B."/>
        </authorList>
    </citation>
    <scope>NUCLEOTIDE SEQUENCE [LARGE SCALE GENOMIC DNA]</scope>
</reference>
<dbReference type="EMBL" id="JH712092">
    <property type="protein sequence ID" value="EFO24900.1"/>
    <property type="molecule type" value="Genomic_DNA"/>
</dbReference>
<dbReference type="OrthoDB" id="10261782at2759"/>
<protein>
    <recommendedName>
        <fullName evidence="4">Purine-nucleoside phosphorylase</fullName>
    </recommendedName>
</protein>
<dbReference type="KEGG" id="loa:LOAG_03590"/>